<dbReference type="InterPro" id="IPR026444">
    <property type="entry name" value="Secre_tail"/>
</dbReference>
<keyword evidence="1 2" id="KW-0732">Signal</keyword>
<gene>
    <name evidence="5" type="ORF">SAMN05660477_02619</name>
</gene>
<proteinExistence type="predicted"/>
<reference evidence="5 6" key="1">
    <citation type="submission" date="2017-02" db="EMBL/GenBank/DDBJ databases">
        <authorList>
            <person name="Peterson S.W."/>
        </authorList>
    </citation>
    <scope>NUCLEOTIDE SEQUENCE [LARGE SCALE GENOMIC DNA]</scope>
    <source>
        <strain evidence="5 6">DSM 22323</strain>
    </source>
</reference>
<evidence type="ECO:0000256" key="2">
    <source>
        <dbReference type="SAM" id="SignalP"/>
    </source>
</evidence>
<sequence length="278" mass="31133">MKKSLQVLALVFATSLFSQVSFHPYFNYSPTPFMSIIYGPGTIYYTTDGSDPNFSSLSITDSNVNIPIPHNLTIKARVKLSDNTLSAVYQRNYYTTLPEKKVFFKPAASWGVPCSFINMIEPSNAIDFFPPGQKMTEACEGWYQMAYLYGSAEINFNNCSDFGQTPSPFPRYQIIAEDTVYYDASSGPITNPPACLLATQETSKIANVKLAQNPVKDVLLVNSDLKFETYQILDFSGKIITQGKFKKDLNVSQLLKGTYLVKLVGDNSVQHYIKFIKN</sequence>
<feature type="domain" description="Secretion system C-terminal sorting" evidence="4">
    <location>
        <begin position="213"/>
        <end position="270"/>
    </location>
</feature>
<dbReference type="OrthoDB" id="1153025at2"/>
<evidence type="ECO:0000256" key="1">
    <source>
        <dbReference type="ARBA" id="ARBA00022729"/>
    </source>
</evidence>
<keyword evidence="6" id="KW-1185">Reference proteome</keyword>
<feature type="domain" description="GH29D-like beta-sandwich" evidence="3">
    <location>
        <begin position="40"/>
        <end position="89"/>
    </location>
</feature>
<feature type="chain" id="PRO_5012662378" evidence="2">
    <location>
        <begin position="19"/>
        <end position="278"/>
    </location>
</feature>
<dbReference type="Pfam" id="PF18962">
    <property type="entry name" value="Por_Secre_tail"/>
    <property type="match status" value="1"/>
</dbReference>
<dbReference type="EMBL" id="FUYZ01000010">
    <property type="protein sequence ID" value="SKC04359.1"/>
    <property type="molecule type" value="Genomic_DNA"/>
</dbReference>
<dbReference type="AlphaFoldDB" id="A0A1T5G7J8"/>
<evidence type="ECO:0000313" key="6">
    <source>
        <dbReference type="Proteomes" id="UP000191112"/>
    </source>
</evidence>
<dbReference type="Pfam" id="PF13290">
    <property type="entry name" value="CHB_HEX_C_1"/>
    <property type="match status" value="1"/>
</dbReference>
<evidence type="ECO:0000259" key="4">
    <source>
        <dbReference type="Pfam" id="PF18962"/>
    </source>
</evidence>
<evidence type="ECO:0000313" key="5">
    <source>
        <dbReference type="EMBL" id="SKC04359.1"/>
    </source>
</evidence>
<organism evidence="5 6">
    <name type="scientific">Soonwooa buanensis</name>
    <dbReference type="NCBI Taxonomy" id="619805"/>
    <lineage>
        <taxon>Bacteria</taxon>
        <taxon>Pseudomonadati</taxon>
        <taxon>Bacteroidota</taxon>
        <taxon>Flavobacteriia</taxon>
        <taxon>Flavobacteriales</taxon>
        <taxon>Weeksellaceae</taxon>
        <taxon>Chryseobacterium group</taxon>
        <taxon>Soonwooa</taxon>
    </lineage>
</organism>
<dbReference type="NCBIfam" id="TIGR04183">
    <property type="entry name" value="Por_Secre_tail"/>
    <property type="match status" value="1"/>
</dbReference>
<accession>A0A1T5G7J8</accession>
<evidence type="ECO:0000259" key="3">
    <source>
        <dbReference type="Pfam" id="PF13290"/>
    </source>
</evidence>
<dbReference type="RefSeq" id="WP_079667808.1">
    <property type="nucleotide sequence ID" value="NZ_FUYZ01000010.1"/>
</dbReference>
<feature type="signal peptide" evidence="2">
    <location>
        <begin position="1"/>
        <end position="18"/>
    </location>
</feature>
<dbReference type="InterPro" id="IPR059177">
    <property type="entry name" value="GH29D-like_dom"/>
</dbReference>
<name>A0A1T5G7J8_9FLAO</name>
<protein>
    <submittedName>
        <fullName evidence="5">Por secretion system C-terminal sorting domain-containing protein</fullName>
    </submittedName>
</protein>
<dbReference type="Proteomes" id="UP000191112">
    <property type="component" value="Unassembled WGS sequence"/>
</dbReference>
<dbReference type="STRING" id="619805.SAMN05660477_02619"/>